<feature type="transmembrane region" description="Helical" evidence="1">
    <location>
        <begin position="86"/>
        <end position="105"/>
    </location>
</feature>
<sequence length="107" mass="11411">MSPHHLALLITAALLSTLLALGLSLQLGWRRDAARWPHHALFFLTCAGTLLSLGLAWRAGAAAWALLPALLLLLSMPRTRPGRADHWQRALLGAAAFTAGALTAWGT</sequence>
<keyword evidence="1" id="KW-1133">Transmembrane helix</keyword>
<gene>
    <name evidence="2" type="ORF">DEIGR_100778</name>
</gene>
<comment type="caution">
    <text evidence="2">The sequence shown here is derived from an EMBL/GenBank/DDBJ whole genome shotgun (WGS) entry which is preliminary data.</text>
</comment>
<dbReference type="AlphaFoldDB" id="A0A100HHC1"/>
<protein>
    <submittedName>
        <fullName evidence="2">Uncharacterized protein</fullName>
    </submittedName>
</protein>
<reference evidence="3" key="1">
    <citation type="submission" date="2015-11" db="EMBL/GenBank/DDBJ databases">
        <title>Draft Genome Sequence of the Radioresistant Bacterium Deinococcus grandis, Isolated from Freshwater Fish in Japan.</title>
        <authorList>
            <person name="Satoh K."/>
            <person name="Onodera T."/>
            <person name="Omoso K."/>
            <person name="Takeda-Yano K."/>
            <person name="Katayama T."/>
            <person name="Oono Y."/>
            <person name="Narumi I."/>
        </authorList>
    </citation>
    <scope>NUCLEOTIDE SEQUENCE [LARGE SCALE GENOMIC DNA]</scope>
    <source>
        <strain evidence="3">ATCC 43672</strain>
    </source>
</reference>
<keyword evidence="1" id="KW-0472">Membrane</keyword>
<dbReference type="Proteomes" id="UP000056209">
    <property type="component" value="Unassembled WGS sequence"/>
</dbReference>
<name>A0A100HHC1_9DEIO</name>
<evidence type="ECO:0000313" key="3">
    <source>
        <dbReference type="Proteomes" id="UP000056209"/>
    </source>
</evidence>
<organism evidence="2 3">
    <name type="scientific">Deinococcus grandis</name>
    <dbReference type="NCBI Taxonomy" id="57498"/>
    <lineage>
        <taxon>Bacteria</taxon>
        <taxon>Thermotogati</taxon>
        <taxon>Deinococcota</taxon>
        <taxon>Deinococci</taxon>
        <taxon>Deinococcales</taxon>
        <taxon>Deinococcaceae</taxon>
        <taxon>Deinococcus</taxon>
    </lineage>
</organism>
<evidence type="ECO:0000256" key="1">
    <source>
        <dbReference type="SAM" id="Phobius"/>
    </source>
</evidence>
<evidence type="ECO:0000313" key="2">
    <source>
        <dbReference type="EMBL" id="GAQ20751.1"/>
    </source>
</evidence>
<keyword evidence="1" id="KW-0812">Transmembrane</keyword>
<dbReference type="RefSeq" id="WP_058975399.1">
    <property type="nucleotide sequence ID" value="NZ_BCMS01000001.1"/>
</dbReference>
<feature type="transmembrane region" description="Helical" evidence="1">
    <location>
        <begin position="54"/>
        <end position="74"/>
    </location>
</feature>
<proteinExistence type="predicted"/>
<keyword evidence="3" id="KW-1185">Reference proteome</keyword>
<accession>A0A100HHC1</accession>
<dbReference type="EMBL" id="BCMS01000001">
    <property type="protein sequence ID" value="GAQ20751.1"/>
    <property type="molecule type" value="Genomic_DNA"/>
</dbReference>